<feature type="compositionally biased region" description="Low complexity" evidence="3">
    <location>
        <begin position="380"/>
        <end position="389"/>
    </location>
</feature>
<gene>
    <name evidence="6" type="primary">SPOSA6832_04708</name>
</gene>
<dbReference type="PANTHER" id="PTHR22880:SF225">
    <property type="entry name" value="BROMODOMAIN-CONTAINING PROTEIN BET-1-RELATED"/>
    <property type="match status" value="1"/>
</dbReference>
<dbReference type="Pfam" id="PF00439">
    <property type="entry name" value="Bromodomain"/>
    <property type="match status" value="3"/>
</dbReference>
<feature type="compositionally biased region" description="Low complexity" evidence="3">
    <location>
        <begin position="30"/>
        <end position="48"/>
    </location>
</feature>
<feature type="compositionally biased region" description="Pro residues" evidence="3">
    <location>
        <begin position="470"/>
        <end position="484"/>
    </location>
</feature>
<dbReference type="AlphaFoldDB" id="A0A0D6ESU4"/>
<keyword evidence="7" id="KW-1185">Reference proteome</keyword>
<feature type="compositionally biased region" description="Acidic residues" evidence="3">
    <location>
        <begin position="936"/>
        <end position="945"/>
    </location>
</feature>
<dbReference type="Gene3D" id="1.20.1270.220">
    <property type="match status" value="1"/>
</dbReference>
<dbReference type="PROSITE" id="PS50014">
    <property type="entry name" value="BROMODOMAIN_2"/>
    <property type="match status" value="2"/>
</dbReference>
<feature type="region of interest" description="Disordered" evidence="3">
    <location>
        <begin position="303"/>
        <end position="323"/>
    </location>
</feature>
<dbReference type="Pfam" id="PF17035">
    <property type="entry name" value="BET"/>
    <property type="match status" value="1"/>
</dbReference>
<feature type="compositionally biased region" description="Low complexity" evidence="3">
    <location>
        <begin position="424"/>
        <end position="459"/>
    </location>
</feature>
<organism evidence="6 7">
    <name type="scientific">Sporidiobolus salmonicolor</name>
    <name type="common">Yeast-like fungus</name>
    <name type="synonym">Sporobolomyces salmonicolor</name>
    <dbReference type="NCBI Taxonomy" id="5005"/>
    <lineage>
        <taxon>Eukaryota</taxon>
        <taxon>Fungi</taxon>
        <taxon>Dikarya</taxon>
        <taxon>Basidiomycota</taxon>
        <taxon>Pucciniomycotina</taxon>
        <taxon>Microbotryomycetes</taxon>
        <taxon>Sporidiobolales</taxon>
        <taxon>Sporidiobolaceae</taxon>
        <taxon>Sporobolomyces</taxon>
    </lineage>
</organism>
<feature type="domain" description="Bromo" evidence="4">
    <location>
        <begin position="738"/>
        <end position="811"/>
    </location>
</feature>
<keyword evidence="1 2" id="KW-0103">Bromodomain</keyword>
<dbReference type="PANTHER" id="PTHR22880">
    <property type="entry name" value="FALZ-RELATED BROMODOMAIN-CONTAINING PROTEINS"/>
    <property type="match status" value="1"/>
</dbReference>
<feature type="region of interest" description="Disordered" evidence="3">
    <location>
        <begin position="699"/>
        <end position="718"/>
    </location>
</feature>
<feature type="non-terminal residue" evidence="6">
    <location>
        <position position="1"/>
    </location>
</feature>
<dbReference type="SUPFAM" id="SSF47370">
    <property type="entry name" value="Bromodomain"/>
    <property type="match status" value="2"/>
</dbReference>
<feature type="region of interest" description="Disordered" evidence="3">
    <location>
        <begin position="1"/>
        <end position="172"/>
    </location>
</feature>
<evidence type="ECO:0000313" key="6">
    <source>
        <dbReference type="EMBL" id="CEQ42856.1"/>
    </source>
</evidence>
<accession>A0A0D6ESU4</accession>
<dbReference type="InterPro" id="IPR050935">
    <property type="entry name" value="Bromo_chromatin_reader"/>
</dbReference>
<reference evidence="7" key="1">
    <citation type="submission" date="2015-02" db="EMBL/GenBank/DDBJ databases">
        <authorList>
            <person name="Gon?alves P."/>
        </authorList>
    </citation>
    <scope>NUCLEOTIDE SEQUENCE [LARGE SCALE GENOMIC DNA]</scope>
</reference>
<dbReference type="EMBL" id="CENE01000038">
    <property type="protein sequence ID" value="CEQ42856.1"/>
    <property type="molecule type" value="Genomic_DNA"/>
</dbReference>
<dbReference type="GO" id="GO:0000785">
    <property type="term" value="C:chromatin"/>
    <property type="evidence" value="ECO:0007669"/>
    <property type="project" value="TreeGrafter"/>
</dbReference>
<sequence length="1139" mass="121797">MNGFSPAPASAAEPASATAPPSHHHPKLDLPPASSSLPTPPTTSIEQPSSPPLSQPEAYPASIAPVAIAEQQQQQPQPPLSAIPSPPVVSLPSHLDLPAPLAHQDSASSLAVEPPTPVPSGALPPPPPAPAPAPSAAPHDSTTPTEPPHLNGANGLEAPEVPAGLGMGAHGQGHAQQSAVEVLADVAMGEAALGLADFAAGAGSADVNEEGAVAMSPPLKRSAPESDGISGAINGMFVGSIAEEEREAKRPRVDEMPAEVCCPSFVLSEPETNLLTLVKPPRCGSRSLLLLRRTRCRQHPLLHHLPPHLHLPPPSLRPPSRSSNPLWPRLPLPSLLPPRWPLPPWSPPIRRYRARARCPPPPYKAMTPPALSPPAPAPPAAAASTISPSDLHHLPSASPLAVPPRAHTPSASPLPSPAMPIPAPAVGAAPTPSPTYASPDAFAAQVQPQQPQYAPQHQQPYPPVASTSHQPPPQPAAPAPPPAAPIAVMTKEQQKHAINLVRNLKRNKNAPPFLKPVDHVALLIPDYYKIIVNPMDLGTIETKLQATGKAMTLSQKAGRVYGLDYSYGQQPGALWEGQQPDGVEPKSYRTVHEFKEDLDRIWENCFRYNGPREKNPVSAMAGIMQDAADKAYRAMPFAPAVDPYPPRHASPEIKREPRPAPGFVPAIRRSEDGSSRPKREIHAPAKDLPYLESAGVDPVTGGPLAHGGKSRNGRISSKGAQEQLRFCKEVVKELFKKVHEPYAYPFYQPVADVAAYPTYLEYVKRPMDLSTIRSKLEHNQYPVPPYQAFEHDVRLIFKNCYAFNPPGTVVNDWGHKLESVFERKWEERPTGEDDDLSDDDGLTAMEQQLQALAANIEMMRQSKKKEKEAKRLASIPARPAPKPAKKPSQQAVAHNPYAMPPRQPVGGGGAHKKAGGRPSGGGGGGAPKKKKRRDDDSDDYYEDDGGAYYGGSGGASSSRRHAPQPSEEFVDFEMKRELAVKIVSFEGEQLEEAINIIRRGRPDLLGDANKEIELDIDQLDQRTLLALYRYVCPDSRPALAPSAARAPKAPKGGAKAPRNQRKNLDEEKESERIEALEARLREFDQTSGAGTPAAAGGDLGSRRGSEVGLAAGAGGEEGDQASSDSSDEASSDSESEDEE</sequence>
<feature type="compositionally biased region" description="Low complexity" evidence="3">
    <location>
        <begin position="1037"/>
        <end position="1057"/>
    </location>
</feature>
<feature type="compositionally biased region" description="Low complexity" evidence="3">
    <location>
        <begin position="63"/>
        <end position="75"/>
    </location>
</feature>
<protein>
    <submittedName>
        <fullName evidence="6">SPOSA6832_04708-mRNA-1:cds</fullName>
    </submittedName>
</protein>
<feature type="compositionally biased region" description="Gly residues" evidence="3">
    <location>
        <begin position="917"/>
        <end position="926"/>
    </location>
</feature>
<feature type="compositionally biased region" description="Pro residues" evidence="3">
    <location>
        <begin position="76"/>
        <end position="89"/>
    </location>
</feature>
<evidence type="ECO:0000256" key="1">
    <source>
        <dbReference type="ARBA" id="ARBA00023117"/>
    </source>
</evidence>
<feature type="region of interest" description="Disordered" evidence="3">
    <location>
        <begin position="645"/>
        <end position="680"/>
    </location>
</feature>
<feature type="compositionally biased region" description="Basic and acidic residues" evidence="3">
    <location>
        <begin position="1062"/>
        <end position="1084"/>
    </location>
</feature>
<dbReference type="PROSITE" id="PS51525">
    <property type="entry name" value="NET"/>
    <property type="match status" value="1"/>
</dbReference>
<dbReference type="InterPro" id="IPR038336">
    <property type="entry name" value="NET_sf"/>
</dbReference>
<dbReference type="GO" id="GO:0005634">
    <property type="term" value="C:nucleus"/>
    <property type="evidence" value="ECO:0007669"/>
    <property type="project" value="TreeGrafter"/>
</dbReference>
<feature type="compositionally biased region" description="Basic and acidic residues" evidence="3">
    <location>
        <begin position="668"/>
        <end position="680"/>
    </location>
</feature>
<dbReference type="SMART" id="SM00297">
    <property type="entry name" value="BROMO"/>
    <property type="match status" value="2"/>
</dbReference>
<feature type="domain" description="NET" evidence="5">
    <location>
        <begin position="960"/>
        <end position="1042"/>
    </location>
</feature>
<feature type="compositionally biased region" description="Basic and acidic residues" evidence="3">
    <location>
        <begin position="649"/>
        <end position="658"/>
    </location>
</feature>
<dbReference type="OrthoDB" id="784962at2759"/>
<dbReference type="Proteomes" id="UP000243876">
    <property type="component" value="Unassembled WGS sequence"/>
</dbReference>
<evidence type="ECO:0000259" key="5">
    <source>
        <dbReference type="PROSITE" id="PS51525"/>
    </source>
</evidence>
<dbReference type="InterPro" id="IPR036427">
    <property type="entry name" value="Bromodomain-like_sf"/>
</dbReference>
<evidence type="ECO:0000256" key="2">
    <source>
        <dbReference type="PROSITE-ProRule" id="PRU00035"/>
    </source>
</evidence>
<feature type="compositionally biased region" description="Low complexity" evidence="3">
    <location>
        <begin position="1"/>
        <end position="21"/>
    </location>
</feature>
<feature type="region of interest" description="Disordered" evidence="3">
    <location>
        <begin position="860"/>
        <end position="969"/>
    </location>
</feature>
<proteinExistence type="predicted"/>
<evidence type="ECO:0000256" key="3">
    <source>
        <dbReference type="SAM" id="MobiDB-lite"/>
    </source>
</evidence>
<dbReference type="GO" id="GO:0006355">
    <property type="term" value="P:regulation of DNA-templated transcription"/>
    <property type="evidence" value="ECO:0007669"/>
    <property type="project" value="TreeGrafter"/>
</dbReference>
<evidence type="ECO:0000259" key="4">
    <source>
        <dbReference type="PROSITE" id="PS50014"/>
    </source>
</evidence>
<dbReference type="Gene3D" id="1.20.920.10">
    <property type="entry name" value="Bromodomain-like"/>
    <property type="match status" value="2"/>
</dbReference>
<evidence type="ECO:0000313" key="7">
    <source>
        <dbReference type="Proteomes" id="UP000243876"/>
    </source>
</evidence>
<name>A0A0D6ESU4_SPOSA</name>
<feature type="compositionally biased region" description="Acidic residues" evidence="3">
    <location>
        <begin position="1125"/>
        <end position="1139"/>
    </location>
</feature>
<feature type="region of interest" description="Disordered" evidence="3">
    <location>
        <begin position="1037"/>
        <end position="1139"/>
    </location>
</feature>
<feature type="region of interest" description="Disordered" evidence="3">
    <location>
        <begin position="363"/>
        <end position="484"/>
    </location>
</feature>
<feature type="compositionally biased region" description="Pro residues" evidence="3">
    <location>
        <begin position="114"/>
        <end position="135"/>
    </location>
</feature>
<feature type="domain" description="Bromo" evidence="4">
    <location>
        <begin position="505"/>
        <end position="616"/>
    </location>
</feature>
<feature type="compositionally biased region" description="Pro residues" evidence="3">
    <location>
        <begin position="370"/>
        <end position="379"/>
    </location>
</feature>
<dbReference type="InterPro" id="IPR001487">
    <property type="entry name" value="Bromodomain"/>
</dbReference>
<dbReference type="InterPro" id="IPR027353">
    <property type="entry name" value="NET_dom"/>
</dbReference>
<dbReference type="PRINTS" id="PR00503">
    <property type="entry name" value="BROMODOMAIN"/>
</dbReference>
<dbReference type="GO" id="GO:0006338">
    <property type="term" value="P:chromatin remodeling"/>
    <property type="evidence" value="ECO:0007669"/>
    <property type="project" value="TreeGrafter"/>
</dbReference>
<feature type="compositionally biased region" description="Pro residues" evidence="3">
    <location>
        <begin position="412"/>
        <end position="423"/>
    </location>
</feature>